<dbReference type="Gene3D" id="3.40.50.300">
    <property type="entry name" value="P-loop containing nucleotide triphosphate hydrolases"/>
    <property type="match status" value="2"/>
</dbReference>
<feature type="domain" description="Helicase ATP-binding" evidence="3">
    <location>
        <begin position="72"/>
        <end position="268"/>
    </location>
</feature>
<dbReference type="CDD" id="cd17923">
    <property type="entry name" value="DEXHc_Hrq1-like"/>
    <property type="match status" value="1"/>
</dbReference>
<dbReference type="InterPro" id="IPR011545">
    <property type="entry name" value="DEAD/DEAH_box_helicase_dom"/>
</dbReference>
<dbReference type="PROSITE" id="PS51194">
    <property type="entry name" value="HELICASE_CTER"/>
    <property type="match status" value="1"/>
</dbReference>
<evidence type="ECO:0000259" key="4">
    <source>
        <dbReference type="PROSITE" id="PS51194"/>
    </source>
</evidence>
<keyword evidence="2" id="KW-0067">ATP-binding</keyword>
<dbReference type="PANTHER" id="PTHR47957:SF3">
    <property type="entry name" value="ATP-DEPENDENT HELICASE HRQ1"/>
    <property type="match status" value="1"/>
</dbReference>
<dbReference type="GO" id="GO:0006289">
    <property type="term" value="P:nucleotide-excision repair"/>
    <property type="evidence" value="ECO:0007669"/>
    <property type="project" value="TreeGrafter"/>
</dbReference>
<dbReference type="GO" id="GO:0003676">
    <property type="term" value="F:nucleic acid binding"/>
    <property type="evidence" value="ECO:0007669"/>
    <property type="project" value="InterPro"/>
</dbReference>
<dbReference type="PANTHER" id="PTHR47957">
    <property type="entry name" value="ATP-DEPENDENT HELICASE HRQ1"/>
    <property type="match status" value="1"/>
</dbReference>
<evidence type="ECO:0000313" key="5">
    <source>
        <dbReference type="EMBL" id="XBW08138.1"/>
    </source>
</evidence>
<reference evidence="5" key="1">
    <citation type="submission" date="2023-11" db="EMBL/GenBank/DDBJ databases">
        <title>Scrofimicrobium hongkongense sp. nov., isolated from a patient with peritonitis.</title>
        <authorList>
            <person name="Lao H.Y."/>
            <person name="Wong A.Y.P."/>
            <person name="Ng T.L."/>
            <person name="Wong R.Y.L."/>
            <person name="Yau M.C.Y."/>
            <person name="Lam J.Y.W."/>
            <person name="Siu G.K.H."/>
        </authorList>
    </citation>
    <scope>NUCLEOTIDE SEQUENCE</scope>
    <source>
        <strain evidence="5">R131</strain>
    </source>
</reference>
<name>A0AAU7V801_9ACTO</name>
<keyword evidence="5" id="KW-0347">Helicase</keyword>
<keyword evidence="5" id="KW-0378">Hydrolase</keyword>
<proteinExistence type="predicted"/>
<dbReference type="InterPro" id="IPR014001">
    <property type="entry name" value="Helicase_ATP-bd"/>
</dbReference>
<dbReference type="AlphaFoldDB" id="A0AAU7V801"/>
<evidence type="ECO:0000256" key="2">
    <source>
        <dbReference type="ARBA" id="ARBA00022840"/>
    </source>
</evidence>
<dbReference type="SMART" id="SM00490">
    <property type="entry name" value="HELICc"/>
    <property type="match status" value="1"/>
</dbReference>
<protein>
    <submittedName>
        <fullName evidence="5">DEAD/DEAH box helicase</fullName>
    </submittedName>
</protein>
<dbReference type="InterPro" id="IPR055227">
    <property type="entry name" value="HRQ1_WHD"/>
</dbReference>
<dbReference type="RefSeq" id="WP_350258337.1">
    <property type="nucleotide sequence ID" value="NZ_CP138335.1"/>
</dbReference>
<accession>A0AAU7V801</accession>
<dbReference type="GO" id="GO:0043138">
    <property type="term" value="F:3'-5' DNA helicase activity"/>
    <property type="evidence" value="ECO:0007669"/>
    <property type="project" value="TreeGrafter"/>
</dbReference>
<dbReference type="SMART" id="SM00487">
    <property type="entry name" value="DEXDc"/>
    <property type="match status" value="1"/>
</dbReference>
<dbReference type="InterPro" id="IPR001650">
    <property type="entry name" value="Helicase_C-like"/>
</dbReference>
<dbReference type="PROSITE" id="PS51192">
    <property type="entry name" value="HELICASE_ATP_BIND_1"/>
    <property type="match status" value="1"/>
</dbReference>
<dbReference type="EMBL" id="CP138335">
    <property type="protein sequence ID" value="XBW08138.1"/>
    <property type="molecule type" value="Genomic_DNA"/>
</dbReference>
<evidence type="ECO:0000259" key="3">
    <source>
        <dbReference type="PROSITE" id="PS51192"/>
    </source>
</evidence>
<dbReference type="Pfam" id="PF09369">
    <property type="entry name" value="MZB"/>
    <property type="match status" value="1"/>
</dbReference>
<keyword evidence="1" id="KW-0547">Nucleotide-binding</keyword>
<dbReference type="Pfam" id="PF00271">
    <property type="entry name" value="Helicase_C"/>
    <property type="match status" value="1"/>
</dbReference>
<organism evidence="5">
    <name type="scientific">Scrofimicrobium appendicitidis</name>
    <dbReference type="NCBI Taxonomy" id="3079930"/>
    <lineage>
        <taxon>Bacteria</taxon>
        <taxon>Bacillati</taxon>
        <taxon>Actinomycetota</taxon>
        <taxon>Actinomycetes</taxon>
        <taxon>Actinomycetales</taxon>
        <taxon>Actinomycetaceae</taxon>
        <taxon>Scrofimicrobium</taxon>
    </lineage>
</organism>
<dbReference type="InterPro" id="IPR027417">
    <property type="entry name" value="P-loop_NTPase"/>
</dbReference>
<dbReference type="CDD" id="cd18797">
    <property type="entry name" value="SF2_C_Hrq"/>
    <property type="match status" value="1"/>
</dbReference>
<dbReference type="KEGG" id="sapp:SAC06_00840"/>
<dbReference type="InterPro" id="IPR018973">
    <property type="entry name" value="MZB"/>
</dbReference>
<gene>
    <name evidence="5" type="ORF">SAC06_00840</name>
</gene>
<feature type="domain" description="Helicase C-terminal" evidence="4">
    <location>
        <begin position="319"/>
        <end position="473"/>
    </location>
</feature>
<dbReference type="GO" id="GO:0036297">
    <property type="term" value="P:interstrand cross-link repair"/>
    <property type="evidence" value="ECO:0007669"/>
    <property type="project" value="TreeGrafter"/>
</dbReference>
<sequence length="809" mass="87820">MANPASPRLREVLGQLDSSTGPEQERHLVAEVHLESRPAQTEAWPSSIHPEVQAAFRAGGAERVWSHQAEALTALAGGADVVLATGTGSGKSLAAWAPVLSALADFSADRPVSEAWRLSELRHKPTALYLAPTKALAADQLTHLNQLASHLTIPVRLSTADGDTSREVKDWARAHADIILSNPDYLHHVLLPGHQRWVRFLSSLRYIIIDEMHYWRGLTGAHIVLVLRRLQRLARHYGADPQFVMLSATIANPLEVGQQMSGRERVVAITEDGSPQGAKHLVFWQPGVRDNPAGDEAEADDLAPTLPTIRVSATTEAAALCSQFVAEGARVLTFVRSRGAAETVAAQVQDRLSWLGWSGQQAAAAYRGGYLPEERRELEASLRSGQLRSLATTNALELGIDISGLDATITAGWPGSRASLFQQMGRAGRAGTDGISILIAGDNPLDQYLVHHPEEILTEPEANILDTHNPWVIAPHLCAAAAELPLRADELPAFGLSSADLLNQLCQQDYLRYRSDRWVWNATLPDSAHSLTSLRGEGADIQIVEVDSGRVVGTVPSNRADAELFPDAIYVHQGHTYHVLELSPFTSDGTQRVAVVEKLTTRFRTRTASHKSVTIMSTEDTWTSPDGLVTWHYGSVDVGERVTDYDLLRLPGLEFISNHELAFPERFLPTMATWYTLDRRALREAGIGPEDLPGALHAAEHAAIGLLPLLAMCDRSDLGGLSIPEHQQTELPTVFVHDGYPGGAGYAQHGFHHAHQWVSLTAQALSACPCEDGCPACIQSPKCGNRNHPLSKPGALALLEFLVTHSPVG</sequence>
<dbReference type="Pfam" id="PF22982">
    <property type="entry name" value="WHD_HRQ1"/>
    <property type="match status" value="1"/>
</dbReference>
<dbReference type="Pfam" id="PF00270">
    <property type="entry name" value="DEAD"/>
    <property type="match status" value="1"/>
</dbReference>
<dbReference type="GO" id="GO:0005524">
    <property type="term" value="F:ATP binding"/>
    <property type="evidence" value="ECO:0007669"/>
    <property type="project" value="UniProtKB-KW"/>
</dbReference>
<dbReference type="SUPFAM" id="SSF52540">
    <property type="entry name" value="P-loop containing nucleoside triphosphate hydrolases"/>
    <property type="match status" value="1"/>
</dbReference>
<evidence type="ECO:0000256" key="1">
    <source>
        <dbReference type="ARBA" id="ARBA00022741"/>
    </source>
</evidence>